<evidence type="ECO:0000259" key="10">
    <source>
        <dbReference type="PROSITE" id="PS50026"/>
    </source>
</evidence>
<dbReference type="PIRSF" id="PIRSF001199">
    <property type="entry name" value="BMP_1/tolloid-like"/>
    <property type="match status" value="1"/>
</dbReference>
<feature type="domain" description="CUB" evidence="9">
    <location>
        <begin position="291"/>
        <end position="411"/>
    </location>
</feature>
<evidence type="ECO:0000256" key="4">
    <source>
        <dbReference type="ARBA" id="ARBA00023145"/>
    </source>
</evidence>
<feature type="chain" id="PRO_5041210119" evidence="8">
    <location>
        <begin position="20"/>
        <end position="691"/>
    </location>
</feature>
<dbReference type="PROSITE" id="PS01187">
    <property type="entry name" value="EGF_CA"/>
    <property type="match status" value="1"/>
</dbReference>
<evidence type="ECO:0000256" key="6">
    <source>
        <dbReference type="PROSITE-ProRule" id="PRU00059"/>
    </source>
</evidence>
<dbReference type="Gene3D" id="2.10.25.10">
    <property type="entry name" value="Laminin"/>
    <property type="match status" value="2"/>
</dbReference>
<evidence type="ECO:0000256" key="2">
    <source>
        <dbReference type="ARBA" id="ARBA00022729"/>
    </source>
</evidence>
<dbReference type="InterPro" id="IPR049883">
    <property type="entry name" value="NOTCH1_EGF-like"/>
</dbReference>
<dbReference type="PROSITE" id="PS00010">
    <property type="entry name" value="ASX_HYDROXYL"/>
    <property type="match status" value="1"/>
</dbReference>
<dbReference type="GO" id="GO:0005509">
    <property type="term" value="F:calcium ion binding"/>
    <property type="evidence" value="ECO:0007669"/>
    <property type="project" value="InterPro"/>
</dbReference>
<keyword evidence="3" id="KW-0677">Repeat</keyword>
<dbReference type="InterPro" id="IPR015446">
    <property type="entry name" value="BMP_1/tolloid-like"/>
</dbReference>
<evidence type="ECO:0000313" key="11">
    <source>
        <dbReference type="EMBL" id="KAJ3641771.1"/>
    </source>
</evidence>
<dbReference type="InterPro" id="IPR018097">
    <property type="entry name" value="EGF_Ca-bd_CS"/>
</dbReference>
<dbReference type="SMART" id="SM00042">
    <property type="entry name" value="CUB"/>
    <property type="match status" value="5"/>
</dbReference>
<dbReference type="PROSITE" id="PS50026">
    <property type="entry name" value="EGF_3"/>
    <property type="match status" value="1"/>
</dbReference>
<dbReference type="InterPro" id="IPR000742">
    <property type="entry name" value="EGF"/>
</dbReference>
<dbReference type="AlphaFoldDB" id="A0AA38HRJ3"/>
<keyword evidence="4" id="KW-0865">Zymogen</keyword>
<dbReference type="FunFam" id="2.60.120.290:FF:000005">
    <property type="entry name" value="Procollagen C-endopeptidase enhancer 1"/>
    <property type="match status" value="2"/>
</dbReference>
<comment type="caution">
    <text evidence="7">Lacks conserved residue(s) required for the propagation of feature annotation.</text>
</comment>
<name>A0AA38HRJ3_9CUCU</name>
<dbReference type="SMART" id="SM00181">
    <property type="entry name" value="EGF"/>
    <property type="match status" value="2"/>
</dbReference>
<dbReference type="Proteomes" id="UP001168821">
    <property type="component" value="Unassembled WGS sequence"/>
</dbReference>
<dbReference type="InterPro" id="IPR035914">
    <property type="entry name" value="Sperma_CUB_dom_sf"/>
</dbReference>
<proteinExistence type="predicted"/>
<dbReference type="SMART" id="SM00179">
    <property type="entry name" value="EGF_CA"/>
    <property type="match status" value="1"/>
</dbReference>
<dbReference type="InterPro" id="IPR000859">
    <property type="entry name" value="CUB_dom"/>
</dbReference>
<organism evidence="11 12">
    <name type="scientific">Zophobas morio</name>
    <dbReference type="NCBI Taxonomy" id="2755281"/>
    <lineage>
        <taxon>Eukaryota</taxon>
        <taxon>Metazoa</taxon>
        <taxon>Ecdysozoa</taxon>
        <taxon>Arthropoda</taxon>
        <taxon>Hexapoda</taxon>
        <taxon>Insecta</taxon>
        <taxon>Pterygota</taxon>
        <taxon>Neoptera</taxon>
        <taxon>Endopterygota</taxon>
        <taxon>Coleoptera</taxon>
        <taxon>Polyphaga</taxon>
        <taxon>Cucujiformia</taxon>
        <taxon>Tenebrionidae</taxon>
        <taxon>Zophobas</taxon>
    </lineage>
</organism>
<dbReference type="PROSITE" id="PS01180">
    <property type="entry name" value="CUB"/>
    <property type="match status" value="5"/>
</dbReference>
<feature type="domain" description="CUB" evidence="9">
    <location>
        <begin position="30"/>
        <end position="138"/>
    </location>
</feature>
<dbReference type="Pfam" id="PF00431">
    <property type="entry name" value="CUB"/>
    <property type="match status" value="5"/>
</dbReference>
<keyword evidence="5 6" id="KW-1015">Disulfide bond</keyword>
<evidence type="ECO:0000256" key="5">
    <source>
        <dbReference type="ARBA" id="ARBA00023157"/>
    </source>
</evidence>
<evidence type="ECO:0000256" key="3">
    <source>
        <dbReference type="ARBA" id="ARBA00022737"/>
    </source>
</evidence>
<keyword evidence="2 8" id="KW-0732">Signal</keyword>
<dbReference type="GO" id="GO:0004222">
    <property type="term" value="F:metalloendopeptidase activity"/>
    <property type="evidence" value="ECO:0007669"/>
    <property type="project" value="InterPro"/>
</dbReference>
<dbReference type="SUPFAM" id="SSF57196">
    <property type="entry name" value="EGF/Laminin"/>
    <property type="match status" value="2"/>
</dbReference>
<evidence type="ECO:0000259" key="9">
    <source>
        <dbReference type="PROSITE" id="PS01180"/>
    </source>
</evidence>
<dbReference type="PANTHER" id="PTHR24251">
    <property type="entry name" value="OVOCHYMASE-RELATED"/>
    <property type="match status" value="1"/>
</dbReference>
<dbReference type="SUPFAM" id="SSF49854">
    <property type="entry name" value="Spermadhesin, CUB domain"/>
    <property type="match status" value="5"/>
</dbReference>
<feature type="domain" description="CUB" evidence="9">
    <location>
        <begin position="569"/>
        <end position="680"/>
    </location>
</feature>
<dbReference type="InterPro" id="IPR001881">
    <property type="entry name" value="EGF-like_Ca-bd_dom"/>
</dbReference>
<dbReference type="EMBL" id="JALNTZ010000009">
    <property type="protein sequence ID" value="KAJ3641771.1"/>
    <property type="molecule type" value="Genomic_DNA"/>
</dbReference>
<feature type="domain" description="CUB" evidence="9">
    <location>
        <begin position="139"/>
        <end position="248"/>
    </location>
</feature>
<dbReference type="Pfam" id="PF07645">
    <property type="entry name" value="EGF_CA"/>
    <property type="match status" value="1"/>
</dbReference>
<feature type="disulfide bond" evidence="6">
    <location>
        <begin position="139"/>
        <end position="166"/>
    </location>
</feature>
<dbReference type="CDD" id="cd00041">
    <property type="entry name" value="CUB"/>
    <property type="match status" value="5"/>
</dbReference>
<comment type="caution">
    <text evidence="11">The sequence shown here is derived from an EMBL/GenBank/DDBJ whole genome shotgun (WGS) entry which is preliminary data.</text>
</comment>
<evidence type="ECO:0000256" key="7">
    <source>
        <dbReference type="PROSITE-ProRule" id="PRU00076"/>
    </source>
</evidence>
<keyword evidence="1 7" id="KW-0245">EGF-like domain</keyword>
<protein>
    <submittedName>
        <fullName evidence="11">Uncharacterized protein</fullName>
    </submittedName>
</protein>
<reference evidence="11" key="1">
    <citation type="journal article" date="2023" name="G3 (Bethesda)">
        <title>Whole genome assemblies of Zophobas morio and Tenebrio molitor.</title>
        <authorList>
            <person name="Kaur S."/>
            <person name="Stinson S.A."/>
            <person name="diCenzo G.C."/>
        </authorList>
    </citation>
    <scope>NUCLEOTIDE SEQUENCE</scope>
    <source>
        <strain evidence="11">QUZm001</strain>
    </source>
</reference>
<evidence type="ECO:0000313" key="12">
    <source>
        <dbReference type="Proteomes" id="UP001168821"/>
    </source>
</evidence>
<feature type="domain" description="EGF-like" evidence="10">
    <location>
        <begin position="248"/>
        <end position="288"/>
    </location>
</feature>
<evidence type="ECO:0000256" key="1">
    <source>
        <dbReference type="ARBA" id="ARBA00022536"/>
    </source>
</evidence>
<dbReference type="Gene3D" id="2.60.120.290">
    <property type="entry name" value="Spermadhesin, CUB domain"/>
    <property type="match status" value="5"/>
</dbReference>
<keyword evidence="12" id="KW-1185">Reference proteome</keyword>
<feature type="signal peptide" evidence="8">
    <location>
        <begin position="1"/>
        <end position="19"/>
    </location>
</feature>
<accession>A0AA38HRJ3</accession>
<sequence>MSAHYTLLVFLVSTIATNGQSQTFTPLATCGATFYRKTGSFSSPPFYNPSKPCQWRISAAPDEKILLNITDIDIEKSPDCVSGFVEIRDGFWRKSPLIGKFCGKDNGLDTILSTGNRMLVSYMHRTGNRGFKASYQVFCGGEIYVETEHILQSHENTGNYPADKKCLWTIIVPEGQQVVLDFDKFNLEHEPNCLNDFVEVIDAGTSLSKFCGNETPSKIMSSSNILQVKFVSDSSVQKEGFSARIMAEYDECATGDDGCAHKCVNTVGSYRCECKTGYDLNSDGKNCQKTCGGLLEEAAGVVESPSFPGEYLPNKTCVWEIVTSAENMVYLNFTHFDIEGKNQTHSKKEKCEKDKLEVVSMAGENVLKRHGMFCGGVMPEPIFSKSSVLKIVFSADGEEERTGFALNYLTYKNTCDKFNGNCQHECYTTPSSGRKCVCLKDYTLQPNNQDCKKGLCDYQISSTSGTIRSVNYPNPYPHSISCSWHFKTTPGHKLELHFVVFETEPDNQCARDYVVIYDGPSSASRNVGRLCGSRSNFKTTSTANEMFVYFRTDHSVAPKGFEAKYTSVCGGTWNVSTEDNYIYSHDGYGLTTYYANSVCDWKIVALPAHKTFLAIEVLHIEETDDCEFDFVEIFDGEVSAGKFCGSNVTKEFISYNNYTIKFRTDDTNSDKGFRIKYKGLKNEHVVKVDPN</sequence>
<gene>
    <name evidence="11" type="ORF">Zmor_028250</name>
</gene>
<feature type="domain" description="CUB" evidence="9">
    <location>
        <begin position="456"/>
        <end position="568"/>
    </location>
</feature>
<dbReference type="InterPro" id="IPR000152">
    <property type="entry name" value="EGF-type_Asp/Asn_hydroxyl_site"/>
</dbReference>
<dbReference type="PROSITE" id="PS01186">
    <property type="entry name" value="EGF_2"/>
    <property type="match status" value="1"/>
</dbReference>
<dbReference type="FunFam" id="2.60.120.290:FF:000013">
    <property type="entry name" value="Membrane frizzled-related protein"/>
    <property type="match status" value="1"/>
</dbReference>
<evidence type="ECO:0000256" key="8">
    <source>
        <dbReference type="SAM" id="SignalP"/>
    </source>
</evidence>
<dbReference type="FunFam" id="2.10.25.10:FF:000010">
    <property type="entry name" value="Pro-epidermal growth factor"/>
    <property type="match status" value="1"/>
</dbReference>